<evidence type="ECO:0000313" key="3">
    <source>
        <dbReference type="Proteomes" id="UP000694390"/>
    </source>
</evidence>
<dbReference type="PROSITE" id="PS50835">
    <property type="entry name" value="IG_LIKE"/>
    <property type="match status" value="3"/>
</dbReference>
<dbReference type="FunFam" id="2.60.40.10:FF:001188">
    <property type="entry name" value="Immunoglobulin superfamily member 10"/>
    <property type="match status" value="1"/>
</dbReference>
<dbReference type="SMART" id="SM00409">
    <property type="entry name" value="IG"/>
    <property type="match status" value="3"/>
</dbReference>
<dbReference type="InterPro" id="IPR050958">
    <property type="entry name" value="Cell_Adh-Cytoskel_Orgn"/>
</dbReference>
<feature type="domain" description="Ig-like" evidence="1">
    <location>
        <begin position="118"/>
        <end position="209"/>
    </location>
</feature>
<dbReference type="SUPFAM" id="SSF48726">
    <property type="entry name" value="Immunoglobulin"/>
    <property type="match status" value="3"/>
</dbReference>
<dbReference type="Pfam" id="PF07679">
    <property type="entry name" value="I-set"/>
    <property type="match status" value="3"/>
</dbReference>
<dbReference type="InterPro" id="IPR013783">
    <property type="entry name" value="Ig-like_fold"/>
</dbReference>
<evidence type="ECO:0000313" key="2">
    <source>
        <dbReference type="Ensembl" id="ENSGEVP00005012135.1"/>
    </source>
</evidence>
<dbReference type="InterPro" id="IPR036179">
    <property type="entry name" value="Ig-like_dom_sf"/>
</dbReference>
<dbReference type="GO" id="GO:0005886">
    <property type="term" value="C:plasma membrane"/>
    <property type="evidence" value="ECO:0007669"/>
    <property type="project" value="TreeGrafter"/>
</dbReference>
<protein>
    <submittedName>
        <fullName evidence="2">Immunoglobulin superfamily member 10</fullName>
    </submittedName>
</protein>
<dbReference type="PANTHER" id="PTHR45080">
    <property type="entry name" value="CONTACTIN 5"/>
    <property type="match status" value="1"/>
</dbReference>
<reference evidence="2" key="3">
    <citation type="submission" date="2025-09" db="UniProtKB">
        <authorList>
            <consortium name="Ensembl"/>
        </authorList>
    </citation>
    <scope>IDENTIFICATION</scope>
</reference>
<dbReference type="OrthoDB" id="10062932at2759"/>
<dbReference type="GO" id="GO:0007156">
    <property type="term" value="P:homophilic cell adhesion via plasma membrane adhesion molecules"/>
    <property type="evidence" value="ECO:0007669"/>
    <property type="project" value="TreeGrafter"/>
</dbReference>
<accession>A0A8C4W4V0</accession>
<dbReference type="InterPro" id="IPR003598">
    <property type="entry name" value="Ig_sub2"/>
</dbReference>
<dbReference type="Proteomes" id="UP000694390">
    <property type="component" value="Chromosome 9"/>
</dbReference>
<dbReference type="SMART" id="SM00408">
    <property type="entry name" value="IGc2"/>
    <property type="match status" value="3"/>
</dbReference>
<name>A0A8C4W4V0_9SAUR</name>
<dbReference type="FunFam" id="2.60.40.10:FF:000621">
    <property type="entry name" value="Immunoglobulin superfamily member 10"/>
    <property type="match status" value="1"/>
</dbReference>
<reference evidence="2" key="1">
    <citation type="submission" date="2019-06" db="EMBL/GenBank/DDBJ databases">
        <title>G10K-VGP Goodes thornscrub tortoise genome, primary haplotype.</title>
        <authorList>
            <person name="Murphy B."/>
            <person name="Edwards T."/>
            <person name="Rhie A."/>
            <person name="Koren S."/>
            <person name="Phillippy A."/>
            <person name="Fedrigo O."/>
            <person name="Haase B."/>
            <person name="Mountcastle J."/>
            <person name="Lewin H."/>
            <person name="Damas J."/>
            <person name="Howe K."/>
            <person name="Formenti G."/>
            <person name="Myers G."/>
            <person name="Durbin R."/>
            <person name="Jarvis E.D."/>
        </authorList>
    </citation>
    <scope>NUCLEOTIDE SEQUENCE [LARGE SCALE GENOMIC DNA]</scope>
</reference>
<keyword evidence="3" id="KW-1185">Reference proteome</keyword>
<dbReference type="GO" id="GO:0030424">
    <property type="term" value="C:axon"/>
    <property type="evidence" value="ECO:0007669"/>
    <property type="project" value="TreeGrafter"/>
</dbReference>
<dbReference type="GO" id="GO:0050808">
    <property type="term" value="P:synapse organization"/>
    <property type="evidence" value="ECO:0007669"/>
    <property type="project" value="TreeGrafter"/>
</dbReference>
<dbReference type="InterPro" id="IPR013098">
    <property type="entry name" value="Ig_I-set"/>
</dbReference>
<proteinExistence type="predicted"/>
<dbReference type="CDD" id="cd00096">
    <property type="entry name" value="Ig"/>
    <property type="match status" value="2"/>
</dbReference>
<dbReference type="PANTHER" id="PTHR45080:SF30">
    <property type="entry name" value="HEPARAN SULFATE PROTEOGLYCAN 2"/>
    <property type="match status" value="1"/>
</dbReference>
<evidence type="ECO:0000259" key="1">
    <source>
        <dbReference type="PROSITE" id="PS50835"/>
    </source>
</evidence>
<dbReference type="GO" id="GO:0043025">
    <property type="term" value="C:neuronal cell body"/>
    <property type="evidence" value="ECO:0007669"/>
    <property type="project" value="TreeGrafter"/>
</dbReference>
<sequence>PLYPECEHSGPWTVPVYCCQPAWLRSAPRHFVCGGISTEDPRGKQASVQPDGTLIIKEVTVYDRGLYTCMASNPAGADTLTVKLQVGISEEGDYTCYAQNTLGKDEMKVHITVVTASPRIKQNYRTYAKVKAGDNAVFDCEAVGEPKPKIFWLLPSSDMISASTDRYLLHVNGSLSVSKVKLLDAGEYVCVARNPGGDDTKLYKLDVVSKPPLINGLYTNKTVIKATAIRHSKKQIDCMSEGTPSLQIMWIMPDNIFLTAPYYGSRITVHKNGTLEIRNVRPSDTADFICVVRNDGGESILGTVPTPVQNLSICWD</sequence>
<feature type="domain" description="Ig-like" evidence="1">
    <location>
        <begin position="211"/>
        <end position="312"/>
    </location>
</feature>
<organism evidence="2 3">
    <name type="scientific">Gopherus evgoodei</name>
    <name type="common">Goodes thornscrub tortoise</name>
    <dbReference type="NCBI Taxonomy" id="1825980"/>
    <lineage>
        <taxon>Eukaryota</taxon>
        <taxon>Metazoa</taxon>
        <taxon>Chordata</taxon>
        <taxon>Craniata</taxon>
        <taxon>Vertebrata</taxon>
        <taxon>Euteleostomi</taxon>
        <taxon>Archelosauria</taxon>
        <taxon>Testudinata</taxon>
        <taxon>Testudines</taxon>
        <taxon>Cryptodira</taxon>
        <taxon>Durocryptodira</taxon>
        <taxon>Testudinoidea</taxon>
        <taxon>Testudinidae</taxon>
        <taxon>Gopherus</taxon>
    </lineage>
</organism>
<feature type="domain" description="Ig-like" evidence="1">
    <location>
        <begin position="1"/>
        <end position="85"/>
    </location>
</feature>
<gene>
    <name evidence="2" type="primary">IGSF10</name>
</gene>
<dbReference type="InterPro" id="IPR007110">
    <property type="entry name" value="Ig-like_dom"/>
</dbReference>
<reference evidence="2" key="2">
    <citation type="submission" date="2025-08" db="UniProtKB">
        <authorList>
            <consortium name="Ensembl"/>
        </authorList>
    </citation>
    <scope>IDENTIFICATION</scope>
</reference>
<dbReference type="GeneTree" id="ENSGT00940000158290"/>
<dbReference type="InterPro" id="IPR003599">
    <property type="entry name" value="Ig_sub"/>
</dbReference>
<dbReference type="Ensembl" id="ENSGEVT00005012706.1">
    <property type="protein sequence ID" value="ENSGEVP00005012135.1"/>
    <property type="gene ID" value="ENSGEVG00005008410.1"/>
</dbReference>
<dbReference type="Gene3D" id="2.60.40.10">
    <property type="entry name" value="Immunoglobulins"/>
    <property type="match status" value="4"/>
</dbReference>
<dbReference type="AlphaFoldDB" id="A0A8C4W4V0"/>
<dbReference type="GO" id="GO:0008046">
    <property type="term" value="F:axon guidance receptor activity"/>
    <property type="evidence" value="ECO:0007669"/>
    <property type="project" value="TreeGrafter"/>
</dbReference>